<feature type="region of interest" description="Disordered" evidence="1">
    <location>
        <begin position="71"/>
        <end position="108"/>
    </location>
</feature>
<comment type="caution">
    <text evidence="2">The sequence shown here is derived from an EMBL/GenBank/DDBJ whole genome shotgun (WGS) entry which is preliminary data.</text>
</comment>
<evidence type="ECO:0000256" key="1">
    <source>
        <dbReference type="SAM" id="MobiDB-lite"/>
    </source>
</evidence>
<protein>
    <submittedName>
        <fullName evidence="2">Uncharacterized protein</fullName>
    </submittedName>
</protein>
<feature type="compositionally biased region" description="Basic and acidic residues" evidence="1">
    <location>
        <begin position="253"/>
        <end position="266"/>
    </location>
</feature>
<proteinExistence type="predicted"/>
<reference evidence="2 3" key="1">
    <citation type="submission" date="2024-01" db="EMBL/GenBank/DDBJ databases">
        <title>Genome assemblies of Stephania.</title>
        <authorList>
            <person name="Yang L."/>
        </authorList>
    </citation>
    <scope>NUCLEOTIDE SEQUENCE [LARGE SCALE GENOMIC DNA]</scope>
    <source>
        <strain evidence="2">JXDWG</strain>
        <tissue evidence="2">Leaf</tissue>
    </source>
</reference>
<dbReference type="Proteomes" id="UP001419268">
    <property type="component" value="Unassembled WGS sequence"/>
</dbReference>
<sequence length="350" mass="38030">MTDLTMGPKHCPRLQMVEFKALLSRLLQSRLHQFYWDLINVVDDESETDADETIGSSGGDRDVITRDEGLLHSEREEMEMLSQSDESGADENEGAGSDSVGVAESRQRQADSVIGCGIAVPKMSRMRDINGAPDKAHLIPNTVTRGHGPGGEPATTPIRDTTAAYATPLPLESLVPPHCWPAAAAARSEPAVARSRRWPPSAVCAVLAALSAPCRDPARSPPLLTSRGLRVLEVREEKKKKEREVGGEELVGDDWRWRPTKNDNGSRRQAANGGGQRRTSVSIQRQRAAVDNGKQAVVDGGFEGAVRNADELSKMMAFFYYGATKPPCLDIDGDCLQLIPSVPDDSEHDK</sequence>
<evidence type="ECO:0000313" key="2">
    <source>
        <dbReference type="EMBL" id="KAK9117785.1"/>
    </source>
</evidence>
<feature type="compositionally biased region" description="Basic and acidic residues" evidence="1">
    <location>
        <begin position="237"/>
        <end position="246"/>
    </location>
</feature>
<feature type="region of interest" description="Disordered" evidence="1">
    <location>
        <begin position="131"/>
        <end position="152"/>
    </location>
</feature>
<dbReference type="AlphaFoldDB" id="A0AAP0IM45"/>
<feature type="region of interest" description="Disordered" evidence="1">
    <location>
        <begin position="237"/>
        <end position="288"/>
    </location>
</feature>
<keyword evidence="3" id="KW-1185">Reference proteome</keyword>
<gene>
    <name evidence="2" type="ORF">Scep_015878</name>
</gene>
<dbReference type="EMBL" id="JBBNAG010000007">
    <property type="protein sequence ID" value="KAK9117785.1"/>
    <property type="molecule type" value="Genomic_DNA"/>
</dbReference>
<evidence type="ECO:0000313" key="3">
    <source>
        <dbReference type="Proteomes" id="UP001419268"/>
    </source>
</evidence>
<accession>A0AAP0IM45</accession>
<name>A0AAP0IM45_9MAGN</name>
<organism evidence="2 3">
    <name type="scientific">Stephania cephalantha</name>
    <dbReference type="NCBI Taxonomy" id="152367"/>
    <lineage>
        <taxon>Eukaryota</taxon>
        <taxon>Viridiplantae</taxon>
        <taxon>Streptophyta</taxon>
        <taxon>Embryophyta</taxon>
        <taxon>Tracheophyta</taxon>
        <taxon>Spermatophyta</taxon>
        <taxon>Magnoliopsida</taxon>
        <taxon>Ranunculales</taxon>
        <taxon>Menispermaceae</taxon>
        <taxon>Menispermoideae</taxon>
        <taxon>Cissampelideae</taxon>
        <taxon>Stephania</taxon>
    </lineage>
</organism>